<sequence>MTDYDSYQNYTSPAYGTIFAGHFNETDRYMTTRPEGMTDWLITYTLEGKGYFRTPAGEESCSAGDLVLLRSGVPHQYGTVAGGMWNFIWAHFPGMIETNYLPEQELIIQSVGKAQMQKRVYQALKNIIQDSREQRSFWLPICENEIRGILLLMAERGRRHGDPRVEETLHYLSKHMRETIRIEDIAEYVGLSSSRLSHLFKEETGSTIVETVNAMRIRQAALLIRNFGRTASESAYDVGFHNYNHFALLFRQQIGKSPREYAKLPIS</sequence>
<keyword evidence="1" id="KW-0805">Transcription regulation</keyword>
<dbReference type="SMART" id="SM00342">
    <property type="entry name" value="HTH_ARAC"/>
    <property type="match status" value="1"/>
</dbReference>
<evidence type="ECO:0000256" key="1">
    <source>
        <dbReference type="ARBA" id="ARBA00023015"/>
    </source>
</evidence>
<accession>A0A7W5CAZ9</accession>
<dbReference type="Proteomes" id="UP000518605">
    <property type="component" value="Unassembled WGS sequence"/>
</dbReference>
<dbReference type="Gene3D" id="1.10.10.60">
    <property type="entry name" value="Homeodomain-like"/>
    <property type="match status" value="2"/>
</dbReference>
<dbReference type="PANTHER" id="PTHR43280:SF2">
    <property type="entry name" value="HTH-TYPE TRANSCRIPTIONAL REGULATOR EXSA"/>
    <property type="match status" value="1"/>
</dbReference>
<dbReference type="GO" id="GO:0003700">
    <property type="term" value="F:DNA-binding transcription factor activity"/>
    <property type="evidence" value="ECO:0007669"/>
    <property type="project" value="InterPro"/>
</dbReference>
<dbReference type="RefSeq" id="WP_183566220.1">
    <property type="nucleotide sequence ID" value="NZ_CBCSLB010000012.1"/>
</dbReference>
<dbReference type="SUPFAM" id="SSF46689">
    <property type="entry name" value="Homeodomain-like"/>
    <property type="match status" value="2"/>
</dbReference>
<comment type="caution">
    <text evidence="5">The sequence shown here is derived from an EMBL/GenBank/DDBJ whole genome shotgun (WGS) entry which is preliminary data.</text>
</comment>
<dbReference type="InterPro" id="IPR003313">
    <property type="entry name" value="AraC-bd"/>
</dbReference>
<name>A0A7W5CAZ9_9BACL</name>
<dbReference type="AlphaFoldDB" id="A0A7W5CAZ9"/>
<dbReference type="SUPFAM" id="SSF51215">
    <property type="entry name" value="Regulatory protein AraC"/>
    <property type="match status" value="1"/>
</dbReference>
<dbReference type="Gene3D" id="2.60.120.280">
    <property type="entry name" value="Regulatory protein AraC"/>
    <property type="match status" value="1"/>
</dbReference>
<evidence type="ECO:0000256" key="2">
    <source>
        <dbReference type="ARBA" id="ARBA00023125"/>
    </source>
</evidence>
<dbReference type="GO" id="GO:0043565">
    <property type="term" value="F:sequence-specific DNA binding"/>
    <property type="evidence" value="ECO:0007669"/>
    <property type="project" value="InterPro"/>
</dbReference>
<evidence type="ECO:0000313" key="5">
    <source>
        <dbReference type="EMBL" id="MBB3153854.1"/>
    </source>
</evidence>
<reference evidence="5 6" key="1">
    <citation type="submission" date="2020-08" db="EMBL/GenBank/DDBJ databases">
        <title>Genomic Encyclopedia of Type Strains, Phase III (KMG-III): the genomes of soil and plant-associated and newly described type strains.</title>
        <authorList>
            <person name="Whitman W."/>
        </authorList>
    </citation>
    <scope>NUCLEOTIDE SEQUENCE [LARGE SCALE GENOMIC DNA]</scope>
    <source>
        <strain evidence="5 6">CECT 8234</strain>
    </source>
</reference>
<dbReference type="InterPro" id="IPR009057">
    <property type="entry name" value="Homeodomain-like_sf"/>
</dbReference>
<evidence type="ECO:0000313" key="6">
    <source>
        <dbReference type="Proteomes" id="UP000518605"/>
    </source>
</evidence>
<evidence type="ECO:0000256" key="3">
    <source>
        <dbReference type="ARBA" id="ARBA00023163"/>
    </source>
</evidence>
<dbReference type="Pfam" id="PF02311">
    <property type="entry name" value="AraC_binding"/>
    <property type="match status" value="1"/>
</dbReference>
<feature type="domain" description="HTH araC/xylS-type" evidence="4">
    <location>
        <begin position="166"/>
        <end position="264"/>
    </location>
</feature>
<dbReference type="PROSITE" id="PS01124">
    <property type="entry name" value="HTH_ARAC_FAMILY_2"/>
    <property type="match status" value="1"/>
</dbReference>
<protein>
    <submittedName>
        <fullName evidence="5">AraC family transcriptional regulator of arabinose operon</fullName>
    </submittedName>
</protein>
<keyword evidence="6" id="KW-1185">Reference proteome</keyword>
<dbReference type="PANTHER" id="PTHR43280">
    <property type="entry name" value="ARAC-FAMILY TRANSCRIPTIONAL REGULATOR"/>
    <property type="match status" value="1"/>
</dbReference>
<dbReference type="InterPro" id="IPR018060">
    <property type="entry name" value="HTH_AraC"/>
</dbReference>
<dbReference type="Pfam" id="PF12833">
    <property type="entry name" value="HTH_18"/>
    <property type="match status" value="1"/>
</dbReference>
<proteinExistence type="predicted"/>
<dbReference type="EMBL" id="JACHXW010000012">
    <property type="protein sequence ID" value="MBB3153854.1"/>
    <property type="molecule type" value="Genomic_DNA"/>
</dbReference>
<organism evidence="5 6">
    <name type="scientific">Paenibacillus endophyticus</name>
    <dbReference type="NCBI Taxonomy" id="1294268"/>
    <lineage>
        <taxon>Bacteria</taxon>
        <taxon>Bacillati</taxon>
        <taxon>Bacillota</taxon>
        <taxon>Bacilli</taxon>
        <taxon>Bacillales</taxon>
        <taxon>Paenibacillaceae</taxon>
        <taxon>Paenibacillus</taxon>
    </lineage>
</organism>
<keyword evidence="3" id="KW-0804">Transcription</keyword>
<evidence type="ECO:0000259" key="4">
    <source>
        <dbReference type="PROSITE" id="PS01124"/>
    </source>
</evidence>
<keyword evidence="2" id="KW-0238">DNA-binding</keyword>
<dbReference type="InterPro" id="IPR037923">
    <property type="entry name" value="HTH-like"/>
</dbReference>
<gene>
    <name evidence="5" type="ORF">FHS16_003929</name>
</gene>